<gene>
    <name evidence="1" type="ORF">ERS852382_01437</name>
</gene>
<proteinExistence type="predicted"/>
<evidence type="ECO:0000313" key="2">
    <source>
        <dbReference type="Proteomes" id="UP000095647"/>
    </source>
</evidence>
<dbReference type="EMBL" id="CYYI01000004">
    <property type="protein sequence ID" value="CUN81711.1"/>
    <property type="molecule type" value="Genomic_DNA"/>
</dbReference>
<accession>A0A173ZZH1</accession>
<name>A0A173ZZH1_BIFAD</name>
<dbReference type="AlphaFoldDB" id="A0A173ZZH1"/>
<evidence type="ECO:0000313" key="1">
    <source>
        <dbReference type="EMBL" id="CUN81711.1"/>
    </source>
</evidence>
<organism evidence="1 2">
    <name type="scientific">Bifidobacterium adolescentis</name>
    <dbReference type="NCBI Taxonomy" id="1680"/>
    <lineage>
        <taxon>Bacteria</taxon>
        <taxon>Bacillati</taxon>
        <taxon>Actinomycetota</taxon>
        <taxon>Actinomycetes</taxon>
        <taxon>Bifidobacteriales</taxon>
        <taxon>Bifidobacteriaceae</taxon>
        <taxon>Bifidobacterium</taxon>
    </lineage>
</organism>
<dbReference type="Proteomes" id="UP000095647">
    <property type="component" value="Unassembled WGS sequence"/>
</dbReference>
<sequence length="204" mass="21957">MYVSVPSQAIEPTTRFTSSLPHVNRRRTLESFGVANPRSLPLTSQLRYFAFQSAERAPESRALSRNLSASMSQSMPSRSASARCSSEGFQSAGIGICFLARALLSLGSIYGSSLDMVLVQSCCTPVCTPVRVFCTPACTAGVQSVCTAGVQSVCTAVSAFLRGAVFAPLLMLRFQTVGLYPPRPDTMRWSPLLISPEDSRLFNA</sequence>
<reference evidence="1 2" key="1">
    <citation type="submission" date="2015-09" db="EMBL/GenBank/DDBJ databases">
        <authorList>
            <consortium name="Pathogen Informatics"/>
        </authorList>
    </citation>
    <scope>NUCLEOTIDE SEQUENCE [LARGE SCALE GENOMIC DNA]</scope>
    <source>
        <strain evidence="1 2">2789STDY5608824</strain>
    </source>
</reference>
<protein>
    <submittedName>
        <fullName evidence="1">Uncharacterized protein</fullName>
    </submittedName>
</protein>